<dbReference type="InterPro" id="IPR036388">
    <property type="entry name" value="WH-like_DNA-bd_sf"/>
</dbReference>
<keyword evidence="3" id="KW-1185">Reference proteome</keyword>
<proteinExistence type="predicted"/>
<dbReference type="InterPro" id="IPR030392">
    <property type="entry name" value="S74_ICA"/>
</dbReference>
<dbReference type="Pfam" id="PF13884">
    <property type="entry name" value="Peptidase_S74"/>
    <property type="match status" value="1"/>
</dbReference>
<dbReference type="Proteomes" id="UP000236333">
    <property type="component" value="Unassembled WGS sequence"/>
</dbReference>
<protein>
    <recommendedName>
        <fullName evidence="1">Peptidase S74 domain-containing protein</fullName>
    </recommendedName>
</protein>
<dbReference type="EMBL" id="PGGS01000925">
    <property type="protein sequence ID" value="PNH01352.1"/>
    <property type="molecule type" value="Genomic_DNA"/>
</dbReference>
<name>A0A2J7ZM67_9CHLO</name>
<gene>
    <name evidence="2" type="ORF">TSOC_012772</name>
</gene>
<evidence type="ECO:0000313" key="2">
    <source>
        <dbReference type="EMBL" id="PNH01352.1"/>
    </source>
</evidence>
<feature type="domain" description="Peptidase S74" evidence="1">
    <location>
        <begin position="1643"/>
        <end position="1745"/>
    </location>
</feature>
<dbReference type="Gene3D" id="1.10.10.10">
    <property type="entry name" value="Winged helix-like DNA-binding domain superfamily/Winged helix DNA-binding domain"/>
    <property type="match status" value="1"/>
</dbReference>
<reference evidence="2 3" key="1">
    <citation type="journal article" date="2017" name="Mol. Biol. Evol.">
        <title>The 4-celled Tetrabaena socialis nuclear genome reveals the essential components for genetic control of cell number at the origin of multicellularity in the volvocine lineage.</title>
        <authorList>
            <person name="Featherston J."/>
            <person name="Arakaki Y."/>
            <person name="Hanschen E.R."/>
            <person name="Ferris P.J."/>
            <person name="Michod R.E."/>
            <person name="Olson B.J.S.C."/>
            <person name="Nozaki H."/>
            <person name="Durand P.M."/>
        </authorList>
    </citation>
    <scope>NUCLEOTIDE SEQUENCE [LARGE SCALE GENOMIC DNA]</scope>
    <source>
        <strain evidence="2 3">NIES-571</strain>
    </source>
</reference>
<dbReference type="OrthoDB" id="563524at2759"/>
<accession>A0A2J7ZM67</accession>
<evidence type="ECO:0000313" key="3">
    <source>
        <dbReference type="Proteomes" id="UP000236333"/>
    </source>
</evidence>
<comment type="caution">
    <text evidence="2">The sequence shown here is derived from an EMBL/GenBank/DDBJ whole genome shotgun (WGS) entry which is preliminary data.</text>
</comment>
<sequence>MSSSLNFTNGVILASSNDSVSAPAHSWQGSSSTGMYLPSSNQIGFAIAGSNKLQISSNTVMLGKSIDNNYTSNVYTMLTKNNCSVALNSSALSNLYGENLIIGNGAVTGKYWSTSPNFQYPTVTGGDTTIRGGSISLNGNNGASYVKGIGGSIRFMPGYAYVSTDVAGNSRNVQGGQIEFLYANTIGTSLDTGYTQGMVMTYNGRVGINNSNPAAQLDVTGTVNASVITTSNDSVSAPGHSWDFDTNTGMYNQIGNQIGFTTAGSNRLTIDSNGLTLGRSRAFFGTSNDSVRAPSFSWSGDSNTGMYQPNSNQIGFSTNGVNSLFLNSNGQVGINTTSPSSQHMLDVIGNVKMGCVLGTLNNMTFQTLSNTLRIITDLASTGSVLSFSGSNNASGKIIISATRNGSNWTNYLEEFDVNYICNGDSNDVQVPTIVSSKQSQRLQSASSDRVQTSIYHDSNANTFSLRTTRGSSTTFTIGYILQGNFPAPAVTTEATASPGTLITNYGMCMASNGNTGLGTNAPSVPLHVTGTAWADSFGALSNDSVTAPGYSWQGDSDTGMYHPNSNQIGFATSGSNRLFLNSNGTIGIGTMTPQYTLDIVGGLNVTTLQIGGTAVTTSQIVSTSNVAYNTSNAALTASNAAIAASNTAISASNIAVAASNAAFATSNIAFTSSNAAFTASNAAVAASNAAFATSNVAFTASNAAVSASNIAVAASNAAFFSSNALSNAARLTGNNLSLATGVILASSNDTVTAPGYSWQGSSRTGMYLPGSNQIGIATAGSNRLFLNSNGNIGIGTLNPQYTLDIAGGMNATTLQIGGTAVTSSQIVSTSNVAFATSNAAFTASNTATSASNAAISASNIAVAASNAAFATSNAAFTASNTATSASNAAISASNIAVAASNAAFATSNAAFTASNAATSASNAAISASNIAVAASNAAFATSNAAFTASNAATSASNAAISASNIAVAASNAAFATSNAAFTASNAATSASNAAISASNIAVAASTAAFATSNAAFTASNAATSASNAAISASNIAAATSASNAAISASNIAVAASNAAFATSNAAFTASNAATSASNAAISASNIAVAASNAAFATSNTAFTASNAATSASNAAISASNIAVAASNAAFATSHAAFTASNTATSASHASVAPSNIAVAASNAAFATSNAAFTASNAATSASNTAISASNIAVAASNAVFATSNAAFTASNAATSASNAAFATSNVAFYSSNALSNAVKLTGANLSLATGVILASSNGTVAAPGYSWQGNSNTGMYQPNSNQIGFTTAGSNRLFLNSNGTIGIGTTSVAANTKVHINCTESNGLLITNSTARATVSLKYGTFSNFNVQQHFDGAAILDNTNITGDLRFYTGCNYEWYNRSNGTGMMTLTNTAYLGVGTLTPAMRMDVYQSMCNVNVITDTGRISFTDLGGVGETGCRFATKVAPNDYRPLTCYNNGAEVLTVRNSNLGVGISNPLFPLDVYRGMFGITGDTGRVFCLDTSIAETGCRFATKNAGNDFRSLTCMYNGGEVMTMRGSNLGIGISNPGNTIDVFQNSTSAIVGQSTGRIFCTDATVGSTVGETGCRFGTKMGTYNYKSMSVYFDGNEVMTSRNGNLGLGTTAPNYQLELSLDNAGKPSSSTWTVTSDERVKQDIEVADLDRCYDIIKNLDLKRYTWDSNYLDATAVADRSKLGWIAQDVETVFPKAVDTIERYGFSNFKTLNVDQIYAALYGSVKKLQQVTESLQLQVADLQAQLAAK</sequence>
<dbReference type="PROSITE" id="PS51688">
    <property type="entry name" value="ICA"/>
    <property type="match status" value="1"/>
</dbReference>
<organism evidence="2 3">
    <name type="scientific">Tetrabaena socialis</name>
    <dbReference type="NCBI Taxonomy" id="47790"/>
    <lineage>
        <taxon>Eukaryota</taxon>
        <taxon>Viridiplantae</taxon>
        <taxon>Chlorophyta</taxon>
        <taxon>core chlorophytes</taxon>
        <taxon>Chlorophyceae</taxon>
        <taxon>CS clade</taxon>
        <taxon>Chlamydomonadales</taxon>
        <taxon>Tetrabaenaceae</taxon>
        <taxon>Tetrabaena</taxon>
    </lineage>
</organism>
<evidence type="ECO:0000259" key="1">
    <source>
        <dbReference type="PROSITE" id="PS51688"/>
    </source>
</evidence>